<dbReference type="AlphaFoldDB" id="A0A918LC70"/>
<reference evidence="1" key="2">
    <citation type="submission" date="2020-09" db="EMBL/GenBank/DDBJ databases">
        <authorList>
            <person name="Sun Q."/>
            <person name="Ohkuma M."/>
        </authorList>
    </citation>
    <scope>NUCLEOTIDE SEQUENCE</scope>
    <source>
        <strain evidence="1">JCM 3276</strain>
    </source>
</reference>
<dbReference type="EMBL" id="BMRB01000002">
    <property type="protein sequence ID" value="GGS29062.1"/>
    <property type="molecule type" value="Genomic_DNA"/>
</dbReference>
<accession>A0A918LC70</accession>
<gene>
    <name evidence="1" type="ORF">GCM10010171_22830</name>
</gene>
<comment type="caution">
    <text evidence="1">The sequence shown here is derived from an EMBL/GenBank/DDBJ whole genome shotgun (WGS) entry which is preliminary data.</text>
</comment>
<reference evidence="1" key="1">
    <citation type="journal article" date="2014" name="Int. J. Syst. Evol. Microbiol.">
        <title>Complete genome sequence of Corynebacterium casei LMG S-19264T (=DSM 44701T), isolated from a smear-ripened cheese.</title>
        <authorList>
            <consortium name="US DOE Joint Genome Institute (JGI-PGF)"/>
            <person name="Walter F."/>
            <person name="Albersmeier A."/>
            <person name="Kalinowski J."/>
            <person name="Ruckert C."/>
        </authorList>
    </citation>
    <scope>NUCLEOTIDE SEQUENCE</scope>
    <source>
        <strain evidence="1">JCM 3276</strain>
    </source>
</reference>
<evidence type="ECO:0000313" key="2">
    <source>
        <dbReference type="Proteomes" id="UP000660680"/>
    </source>
</evidence>
<sequence>MASTAFGWVWGFVLPQRSGHVRGQLLALAFVERTIVLRSWENRRIVATHLPIIARLQGVAIAIVTPCRVLSPHQHQADGDRAFG</sequence>
<name>A0A918LC70_9PSEU</name>
<proteinExistence type="predicted"/>
<keyword evidence="2" id="KW-1185">Reference proteome</keyword>
<dbReference type="Proteomes" id="UP000660680">
    <property type="component" value="Unassembled WGS sequence"/>
</dbReference>
<protein>
    <submittedName>
        <fullName evidence="1">Uncharacterized protein</fullName>
    </submittedName>
</protein>
<organism evidence="1 2">
    <name type="scientific">Actinokineospora fastidiosa</name>
    <dbReference type="NCBI Taxonomy" id="1816"/>
    <lineage>
        <taxon>Bacteria</taxon>
        <taxon>Bacillati</taxon>
        <taxon>Actinomycetota</taxon>
        <taxon>Actinomycetes</taxon>
        <taxon>Pseudonocardiales</taxon>
        <taxon>Pseudonocardiaceae</taxon>
        <taxon>Actinokineospora</taxon>
    </lineage>
</organism>
<evidence type="ECO:0000313" key="1">
    <source>
        <dbReference type="EMBL" id="GGS29062.1"/>
    </source>
</evidence>